<accession>A0A9P5PKZ3</accession>
<gene>
    <name evidence="2" type="ORF">BDP27DRAFT_1448884</name>
</gene>
<name>A0A9P5PKZ3_9AGAR</name>
<dbReference type="EMBL" id="JADNRY010000069">
    <property type="protein sequence ID" value="KAF9067709.1"/>
    <property type="molecule type" value="Genomic_DNA"/>
</dbReference>
<evidence type="ECO:0000256" key="1">
    <source>
        <dbReference type="SAM" id="MobiDB-lite"/>
    </source>
</evidence>
<evidence type="ECO:0000313" key="3">
    <source>
        <dbReference type="Proteomes" id="UP000772434"/>
    </source>
</evidence>
<dbReference type="OrthoDB" id="3133596at2759"/>
<feature type="compositionally biased region" description="Basic and acidic residues" evidence="1">
    <location>
        <begin position="272"/>
        <end position="285"/>
    </location>
</feature>
<reference evidence="2" key="1">
    <citation type="submission" date="2020-11" db="EMBL/GenBank/DDBJ databases">
        <authorList>
            <consortium name="DOE Joint Genome Institute"/>
            <person name="Ahrendt S."/>
            <person name="Riley R."/>
            <person name="Andreopoulos W."/>
            <person name="Labutti K."/>
            <person name="Pangilinan J."/>
            <person name="Ruiz-Duenas F.J."/>
            <person name="Barrasa J.M."/>
            <person name="Sanchez-Garcia M."/>
            <person name="Camarero S."/>
            <person name="Miyauchi S."/>
            <person name="Serrano A."/>
            <person name="Linde D."/>
            <person name="Babiker R."/>
            <person name="Drula E."/>
            <person name="Ayuso-Fernandez I."/>
            <person name="Pacheco R."/>
            <person name="Padilla G."/>
            <person name="Ferreira P."/>
            <person name="Barriuso J."/>
            <person name="Kellner H."/>
            <person name="Castanera R."/>
            <person name="Alfaro M."/>
            <person name="Ramirez L."/>
            <person name="Pisabarro A.G."/>
            <person name="Kuo A."/>
            <person name="Tritt A."/>
            <person name="Lipzen A."/>
            <person name="He G."/>
            <person name="Yan M."/>
            <person name="Ng V."/>
            <person name="Cullen D."/>
            <person name="Martin F."/>
            <person name="Rosso M.-N."/>
            <person name="Henrissat B."/>
            <person name="Hibbett D."/>
            <person name="Martinez A.T."/>
            <person name="Grigoriev I.V."/>
        </authorList>
    </citation>
    <scope>NUCLEOTIDE SEQUENCE</scope>
    <source>
        <strain evidence="2">AH 40177</strain>
    </source>
</reference>
<comment type="caution">
    <text evidence="2">The sequence shown here is derived from an EMBL/GenBank/DDBJ whole genome shotgun (WGS) entry which is preliminary data.</text>
</comment>
<sequence>MPMATWSLTDLTLSPTSNPPESIEEFRLFRLQTRALSCEYKWGLEPGELDLSCSINHISVRRDIAELFSARSVTIIPQPETLKAMMELTHHNQSAPISQRRRCYDVFPIQSYKYTLVIGRRFKARGPPIYLFNANKSTFEKFEHPYIDLPQFTLNVYPFHSIMHSGQIVPPSGPNKDLMWAVLRLSINWSCCLPPEFGPQYDSESESDIVLSSTALHHTTDTSQGSWDASETENAAEQVDLSLTTTKVSKWLGTIDNERAVDPSKVTSVEFPRSEDLGSEWDAHPVSDSYMLDEDRS</sequence>
<protein>
    <submittedName>
        <fullName evidence="2">Uncharacterized protein</fullName>
    </submittedName>
</protein>
<proteinExistence type="predicted"/>
<dbReference type="Proteomes" id="UP000772434">
    <property type="component" value="Unassembled WGS sequence"/>
</dbReference>
<feature type="region of interest" description="Disordered" evidence="1">
    <location>
        <begin position="1"/>
        <end position="20"/>
    </location>
</feature>
<organism evidence="2 3">
    <name type="scientific">Rhodocollybia butyracea</name>
    <dbReference type="NCBI Taxonomy" id="206335"/>
    <lineage>
        <taxon>Eukaryota</taxon>
        <taxon>Fungi</taxon>
        <taxon>Dikarya</taxon>
        <taxon>Basidiomycota</taxon>
        <taxon>Agaricomycotina</taxon>
        <taxon>Agaricomycetes</taxon>
        <taxon>Agaricomycetidae</taxon>
        <taxon>Agaricales</taxon>
        <taxon>Marasmiineae</taxon>
        <taxon>Omphalotaceae</taxon>
        <taxon>Rhodocollybia</taxon>
    </lineage>
</organism>
<keyword evidence="3" id="KW-1185">Reference proteome</keyword>
<feature type="region of interest" description="Disordered" evidence="1">
    <location>
        <begin position="262"/>
        <end position="297"/>
    </location>
</feature>
<evidence type="ECO:0000313" key="2">
    <source>
        <dbReference type="EMBL" id="KAF9067709.1"/>
    </source>
</evidence>
<dbReference type="AlphaFoldDB" id="A0A9P5PKZ3"/>